<reference evidence="8 9" key="1">
    <citation type="submission" date="2024-06" db="EMBL/GenBank/DDBJ databases">
        <title>The Natural Products Discovery Center: Release of the First 8490 Sequenced Strains for Exploring Actinobacteria Biosynthetic Diversity.</title>
        <authorList>
            <person name="Kalkreuter E."/>
            <person name="Kautsar S.A."/>
            <person name="Yang D."/>
            <person name="Bader C.D."/>
            <person name="Teijaro C.N."/>
            <person name="Fluegel L."/>
            <person name="Davis C.M."/>
            <person name="Simpson J.R."/>
            <person name="Lauterbach L."/>
            <person name="Steele A.D."/>
            <person name="Gui C."/>
            <person name="Meng S."/>
            <person name="Li G."/>
            <person name="Viehrig K."/>
            <person name="Ye F."/>
            <person name="Su P."/>
            <person name="Kiefer A.F."/>
            <person name="Nichols A."/>
            <person name="Cepeda A.J."/>
            <person name="Yan W."/>
            <person name="Fan B."/>
            <person name="Jiang Y."/>
            <person name="Adhikari A."/>
            <person name="Zheng C.-J."/>
            <person name="Schuster L."/>
            <person name="Cowan T.M."/>
            <person name="Smanski M.J."/>
            <person name="Chevrette M.G."/>
            <person name="De Carvalho L.P.S."/>
            <person name="Shen B."/>
        </authorList>
    </citation>
    <scope>NUCLEOTIDE SEQUENCE [LARGE SCALE GENOMIC DNA]</scope>
    <source>
        <strain evidence="8 9">NPDC079179</strain>
    </source>
</reference>
<dbReference type="InterPro" id="IPR036291">
    <property type="entry name" value="NAD(P)-bd_dom_sf"/>
</dbReference>
<gene>
    <name evidence="8" type="ORF">AB0O96_06395</name>
</gene>
<keyword evidence="5" id="KW-0560">Oxidoreductase</keyword>
<evidence type="ECO:0000256" key="5">
    <source>
        <dbReference type="ARBA" id="ARBA00023002"/>
    </source>
</evidence>
<dbReference type="InterPro" id="IPR011032">
    <property type="entry name" value="GroES-like_sf"/>
</dbReference>
<dbReference type="InterPro" id="IPR013149">
    <property type="entry name" value="ADH-like_C"/>
</dbReference>
<accession>A0ABV3KBR4</accession>
<dbReference type="SUPFAM" id="SSF51735">
    <property type="entry name" value="NAD(P)-binding Rossmann-fold domains"/>
    <property type="match status" value="1"/>
</dbReference>
<organism evidence="8 9">
    <name type="scientific">Kocuria salsicia</name>
    <dbReference type="NCBI Taxonomy" id="664639"/>
    <lineage>
        <taxon>Bacteria</taxon>
        <taxon>Bacillati</taxon>
        <taxon>Actinomycetota</taxon>
        <taxon>Actinomycetes</taxon>
        <taxon>Micrococcales</taxon>
        <taxon>Micrococcaceae</taxon>
        <taxon>Kocuria</taxon>
    </lineage>
</organism>
<dbReference type="CDD" id="cd05285">
    <property type="entry name" value="sorbitol_DH"/>
    <property type="match status" value="1"/>
</dbReference>
<keyword evidence="9" id="KW-1185">Reference proteome</keyword>
<keyword evidence="4 6" id="KW-0862">Zinc</keyword>
<dbReference type="RefSeq" id="WP_290498672.1">
    <property type="nucleotide sequence ID" value="NZ_JBFAEN010000002.1"/>
</dbReference>
<dbReference type="InterPro" id="IPR002328">
    <property type="entry name" value="ADH_Zn_CS"/>
</dbReference>
<dbReference type="Gene3D" id="3.90.180.10">
    <property type="entry name" value="Medium-chain alcohol dehydrogenases, catalytic domain"/>
    <property type="match status" value="1"/>
</dbReference>
<dbReference type="Proteomes" id="UP001553031">
    <property type="component" value="Unassembled WGS sequence"/>
</dbReference>
<comment type="caution">
    <text evidence="8">The sequence shown here is derived from an EMBL/GenBank/DDBJ whole genome shotgun (WGS) entry which is preliminary data.</text>
</comment>
<dbReference type="Pfam" id="PF08240">
    <property type="entry name" value="ADH_N"/>
    <property type="match status" value="1"/>
</dbReference>
<dbReference type="EMBL" id="JBFBLL010000003">
    <property type="protein sequence ID" value="MEV8157822.1"/>
    <property type="molecule type" value="Genomic_DNA"/>
</dbReference>
<dbReference type="PROSITE" id="PS00059">
    <property type="entry name" value="ADH_ZINC"/>
    <property type="match status" value="1"/>
</dbReference>
<dbReference type="SMART" id="SM00829">
    <property type="entry name" value="PKS_ER"/>
    <property type="match status" value="1"/>
</dbReference>
<dbReference type="Gene3D" id="3.40.50.720">
    <property type="entry name" value="NAD(P)-binding Rossmann-like Domain"/>
    <property type="match status" value="1"/>
</dbReference>
<protein>
    <submittedName>
        <fullName evidence="8">NAD(P)-dependent alcohol dehydrogenase</fullName>
    </submittedName>
</protein>
<evidence type="ECO:0000256" key="2">
    <source>
        <dbReference type="ARBA" id="ARBA00008072"/>
    </source>
</evidence>
<comment type="cofactor">
    <cofactor evidence="1 6">
        <name>Zn(2+)</name>
        <dbReference type="ChEBI" id="CHEBI:29105"/>
    </cofactor>
</comment>
<evidence type="ECO:0000313" key="8">
    <source>
        <dbReference type="EMBL" id="MEV8157822.1"/>
    </source>
</evidence>
<dbReference type="InterPro" id="IPR045306">
    <property type="entry name" value="SDH-like"/>
</dbReference>
<evidence type="ECO:0000256" key="1">
    <source>
        <dbReference type="ARBA" id="ARBA00001947"/>
    </source>
</evidence>
<dbReference type="PANTHER" id="PTHR43161:SF9">
    <property type="entry name" value="SORBITOL DEHYDROGENASE"/>
    <property type="match status" value="1"/>
</dbReference>
<evidence type="ECO:0000256" key="3">
    <source>
        <dbReference type="ARBA" id="ARBA00022723"/>
    </source>
</evidence>
<feature type="domain" description="Enoyl reductase (ER)" evidence="7">
    <location>
        <begin position="18"/>
        <end position="346"/>
    </location>
</feature>
<evidence type="ECO:0000313" key="9">
    <source>
        <dbReference type="Proteomes" id="UP001553031"/>
    </source>
</evidence>
<evidence type="ECO:0000256" key="4">
    <source>
        <dbReference type="ARBA" id="ARBA00022833"/>
    </source>
</evidence>
<evidence type="ECO:0000256" key="6">
    <source>
        <dbReference type="RuleBase" id="RU361277"/>
    </source>
</evidence>
<name>A0ABV3KBR4_9MICC</name>
<evidence type="ECO:0000259" key="7">
    <source>
        <dbReference type="SMART" id="SM00829"/>
    </source>
</evidence>
<sequence>MNDTAFQIPTEMRVSVLSAPGEIHVEHRPVPRPGPHDVLIRIASVGVCGSDTHYFEHGRVGSFVVEHPLVLGHEPSGTVVAVGSEVTDRHPGQRVSLEPGVPSAFSPETLGGHYNLDPAVRFFATPPVDGVFSEYAVHPAAFAHPVPDSVSDDAAALLEPLSVAVSAVRAANVTLGDRVLVSGAGPVGLLAARCARLAGAVSVVVTDTREDRLRVAEAYGATDTFTVASAPPDTAPFPGSGYTALVDASGAEAAILTGMRRLAPRGRIVLVGMGSDTLSVPVPLLQERELQLTGIFRYANTWPTAIALAASGDVDLDALVTSRHTLGEVPAALTAGTSPGALKAIVTP</sequence>
<dbReference type="PANTHER" id="PTHR43161">
    <property type="entry name" value="SORBITOL DEHYDROGENASE"/>
    <property type="match status" value="1"/>
</dbReference>
<dbReference type="SUPFAM" id="SSF50129">
    <property type="entry name" value="GroES-like"/>
    <property type="match status" value="1"/>
</dbReference>
<comment type="similarity">
    <text evidence="2 6">Belongs to the zinc-containing alcohol dehydrogenase family.</text>
</comment>
<dbReference type="InterPro" id="IPR020843">
    <property type="entry name" value="ER"/>
</dbReference>
<dbReference type="Pfam" id="PF00107">
    <property type="entry name" value="ADH_zinc_N"/>
    <property type="match status" value="1"/>
</dbReference>
<proteinExistence type="inferred from homology"/>
<dbReference type="InterPro" id="IPR013154">
    <property type="entry name" value="ADH-like_N"/>
</dbReference>
<keyword evidence="3 6" id="KW-0479">Metal-binding</keyword>